<accession>A0A0R3TCW2</accession>
<dbReference type="WBParaSite" id="HNAJ_0000490101-mRNA-1">
    <property type="protein sequence ID" value="HNAJ_0000490101-mRNA-1"/>
    <property type="gene ID" value="HNAJ_0000490101"/>
</dbReference>
<proteinExistence type="predicted"/>
<organism evidence="1">
    <name type="scientific">Rodentolepis nana</name>
    <name type="common">Dwarf tapeworm</name>
    <name type="synonym">Hymenolepis nana</name>
    <dbReference type="NCBI Taxonomy" id="102285"/>
    <lineage>
        <taxon>Eukaryota</taxon>
        <taxon>Metazoa</taxon>
        <taxon>Spiralia</taxon>
        <taxon>Lophotrochozoa</taxon>
        <taxon>Platyhelminthes</taxon>
        <taxon>Cestoda</taxon>
        <taxon>Eucestoda</taxon>
        <taxon>Cyclophyllidea</taxon>
        <taxon>Hymenolepididae</taxon>
        <taxon>Rodentolepis</taxon>
    </lineage>
</organism>
<dbReference type="AlphaFoldDB" id="A0A0R3TCW2"/>
<sequence length="116" mass="12366">LISSVVGKSSSSDEDKLRFSDFCCRATSSAPSSIFIRFIGLGIISASALSIPVSFSPPVSSPLSISSTTFSFSPSISSSSNLITLFFRRADQCSALLLKAEHCDLLASWSMSWICL</sequence>
<evidence type="ECO:0000313" key="1">
    <source>
        <dbReference type="WBParaSite" id="HNAJ_0000490101-mRNA-1"/>
    </source>
</evidence>
<name>A0A0R3TCW2_RODNA</name>
<protein>
    <submittedName>
        <fullName evidence="1">Secreted protein</fullName>
    </submittedName>
</protein>
<reference evidence="1" key="1">
    <citation type="submission" date="2017-02" db="UniProtKB">
        <authorList>
            <consortium name="WormBaseParasite"/>
        </authorList>
    </citation>
    <scope>IDENTIFICATION</scope>
</reference>